<reference evidence="1" key="1">
    <citation type="submission" date="2021-11" db="EMBL/GenBank/DDBJ databases">
        <title>Vibrio ZSDE26 sp. nov. and Vibrio ZSDZ34 sp. nov., isolated from coastal seawater in Qingdao.</title>
        <authorList>
            <person name="Zhang P."/>
        </authorList>
    </citation>
    <scope>NUCLEOTIDE SEQUENCE</scope>
    <source>
        <strain evidence="1">ZSDE26</strain>
    </source>
</reference>
<dbReference type="EMBL" id="JAJHVV010000011">
    <property type="protein sequence ID" value="MCK6265072.1"/>
    <property type="molecule type" value="Genomic_DNA"/>
</dbReference>
<accession>A0A9X2BKY0</accession>
<organism evidence="1 2">
    <name type="scientific">Vibrio amylolyticus</name>
    <dbReference type="NCBI Taxonomy" id="2847292"/>
    <lineage>
        <taxon>Bacteria</taxon>
        <taxon>Pseudomonadati</taxon>
        <taxon>Pseudomonadota</taxon>
        <taxon>Gammaproteobacteria</taxon>
        <taxon>Vibrionales</taxon>
        <taxon>Vibrionaceae</taxon>
        <taxon>Vibrio</taxon>
    </lineage>
</organism>
<dbReference type="RefSeq" id="WP_248010149.1">
    <property type="nucleotide sequence ID" value="NZ_JAJHVV010000011.1"/>
</dbReference>
<keyword evidence="2" id="KW-1185">Reference proteome</keyword>
<name>A0A9X2BKY0_9VIBR</name>
<evidence type="ECO:0000313" key="1">
    <source>
        <dbReference type="EMBL" id="MCK6265072.1"/>
    </source>
</evidence>
<comment type="caution">
    <text evidence="1">The sequence shown here is derived from an EMBL/GenBank/DDBJ whole genome shotgun (WGS) entry which is preliminary data.</text>
</comment>
<evidence type="ECO:0000313" key="2">
    <source>
        <dbReference type="Proteomes" id="UP001139559"/>
    </source>
</evidence>
<proteinExistence type="predicted"/>
<gene>
    <name evidence="1" type="ORF">KP803_17475</name>
</gene>
<feature type="non-terminal residue" evidence="1">
    <location>
        <position position="1"/>
    </location>
</feature>
<sequence>RYVQGGNMIKQPPYDVTMGEVGEVAPPYVRYISISSLKLGGNLEQLKALGYKSEIPISANSPEEEKELVLKLMLKLNKQGFAFSYDFKVAVSPSSFMMELLENDVLTTSFNEISWSGKDRWKLTKFEYQPST</sequence>
<protein>
    <submittedName>
        <fullName evidence="1">Uncharacterized protein</fullName>
    </submittedName>
</protein>
<dbReference type="Proteomes" id="UP001139559">
    <property type="component" value="Unassembled WGS sequence"/>
</dbReference>
<dbReference type="AlphaFoldDB" id="A0A9X2BKY0"/>